<dbReference type="AlphaFoldDB" id="A0AAU9WNQ7"/>
<feature type="compositionally biased region" description="Basic and acidic residues" evidence="1">
    <location>
        <begin position="1121"/>
        <end position="1131"/>
    </location>
</feature>
<feature type="region of interest" description="Disordered" evidence="1">
    <location>
        <begin position="313"/>
        <end position="390"/>
    </location>
</feature>
<keyword evidence="3" id="KW-1185">Reference proteome</keyword>
<sequence>MQPLPKEEKHPFPSPKRTNEGPFLMCTLKKENSPIKENFHNLSSSFDPPVKRSLTDSEHDMAPYHLKRFKQTEEDLASLENCGSISSSNKASLQQIVSEVACSLERNNSVPSASFRRKKTFACGASNATLRSVGIMDLKRQENVFESSPRVAVNAAQENLDALPSSANGQVKAALPVFRTLNCRSSSTNKGVAIDHEFFPKLVGVHSIQTSSAFSPQKGANTHFDHDYGSPLPNELLQKETADDWNFGTLNNDSETEGDIVSSVPPKAFPLPRSNQSLSSDESMVRRDSKCHTQDRLRALPIIPLVLTTSISPDVSTSPLMDANHSSRREKATLPRKTSKSVAEIPTAKSLLSSSQENRNASLLAQTRHYSRKREIAKNTETSSAPSLVSSTLMYSNKKLNPRESPTNIKSVNKQEAVDIQRMAASSPPRKRHCRSSSPSKKPYDLLFNFKKPNGRSDLFLVVKDKVFAVEHFDYEGRSYLIHTNHKGKRAILAKLPEAERLKLQINDRGAIRHEQQTDQPATLQHPAKTSLSVAALQDSLYHGDATDTVSSISSRQLDSGTIYRVMREENMQERAKSLNENGAILSRGALVRNSGRMKSHCHPSTTSLQNKRLLLKQVLNGIRKEISNHKDTVFVGKHSLPQESTDTLANDRGIYVFSTTHSTPRCASTLSGRERNLQSIVNPNNLDRYQEFDALYHQQQYLNTEVESSARKIHAAGIGQQNFLENQPAKEATNERFARGNTMPPCERGTLHRSDSINFIAHRYDSNEHALSTSGSVNKPSEDTKQIFSLSKTSANDVINVAKTGASGRMYIYEKSPRNRQFRQLNKLLLGDSHGKCSTSAAPPAGNRAVESSRVTQASTPSEPVPVLLRIPNEVPDHNAKFFRKRPSPDTIIQQRAVLADTCHSLRQECYNSKTIQQLLNGRNEALRMHSNQIRQGENGLFQSCVAASTDFLQSRECPCYNTSVAGEKNVLVHTVSEGATRKTQQPLEWQPRRAHISFQQRYLEDALNRGITDVADSWEVAKPLDAERNTAGDNVWEGMELQRGNYQKTCVSNGAVPESPMEMSKPYNCNGDNFEKTEDPTQKNSQNDLTLREQLKKESPITTRQTVKERGKSKKKHSCRPESKVERNLSHVPGTADVIVIEDD</sequence>
<dbReference type="Proteomes" id="UP001159428">
    <property type="component" value="Unassembled WGS sequence"/>
</dbReference>
<gene>
    <name evidence="2" type="ORF">PMEA_00007995</name>
</gene>
<name>A0AAU9WNQ7_9CNID</name>
<feature type="compositionally biased region" description="Polar residues" evidence="1">
    <location>
        <begin position="379"/>
        <end position="390"/>
    </location>
</feature>
<feature type="region of interest" description="Disordered" evidence="1">
    <location>
        <begin position="837"/>
        <end position="863"/>
    </location>
</feature>
<evidence type="ECO:0000313" key="3">
    <source>
        <dbReference type="Proteomes" id="UP001159428"/>
    </source>
</evidence>
<feature type="region of interest" description="Disordered" evidence="1">
    <location>
        <begin position="1058"/>
        <end position="1138"/>
    </location>
</feature>
<evidence type="ECO:0000313" key="2">
    <source>
        <dbReference type="EMBL" id="CAH3119899.1"/>
    </source>
</evidence>
<feature type="compositionally biased region" description="Polar residues" evidence="1">
    <location>
        <begin position="854"/>
        <end position="863"/>
    </location>
</feature>
<feature type="compositionally biased region" description="Polar residues" evidence="1">
    <location>
        <begin position="350"/>
        <end position="365"/>
    </location>
</feature>
<feature type="region of interest" description="Disordered" evidence="1">
    <location>
        <begin position="1"/>
        <end position="22"/>
    </location>
</feature>
<evidence type="ECO:0000256" key="1">
    <source>
        <dbReference type="SAM" id="MobiDB-lite"/>
    </source>
</evidence>
<feature type="compositionally biased region" description="Basic and acidic residues" evidence="1">
    <location>
        <begin position="283"/>
        <end position="292"/>
    </location>
</feature>
<proteinExistence type="predicted"/>
<feature type="compositionally biased region" description="Basic and acidic residues" evidence="1">
    <location>
        <begin position="1"/>
        <end position="11"/>
    </location>
</feature>
<organism evidence="2 3">
    <name type="scientific">Pocillopora meandrina</name>
    <dbReference type="NCBI Taxonomy" id="46732"/>
    <lineage>
        <taxon>Eukaryota</taxon>
        <taxon>Metazoa</taxon>
        <taxon>Cnidaria</taxon>
        <taxon>Anthozoa</taxon>
        <taxon>Hexacorallia</taxon>
        <taxon>Scleractinia</taxon>
        <taxon>Astrocoeniina</taxon>
        <taxon>Pocilloporidae</taxon>
        <taxon>Pocillopora</taxon>
    </lineage>
</organism>
<feature type="region of interest" description="Disordered" evidence="1">
    <location>
        <begin position="254"/>
        <end position="292"/>
    </location>
</feature>
<protein>
    <submittedName>
        <fullName evidence="2">Uncharacterized protein</fullName>
    </submittedName>
</protein>
<accession>A0AAU9WNQ7</accession>
<feature type="compositionally biased region" description="Basic and acidic residues" evidence="1">
    <location>
        <begin position="1092"/>
        <end position="1101"/>
    </location>
</feature>
<dbReference type="EMBL" id="CALNXJ010000017">
    <property type="protein sequence ID" value="CAH3119899.1"/>
    <property type="molecule type" value="Genomic_DNA"/>
</dbReference>
<feature type="compositionally biased region" description="Polar residues" evidence="1">
    <location>
        <begin position="273"/>
        <end position="282"/>
    </location>
</feature>
<reference evidence="2 3" key="1">
    <citation type="submission" date="2022-05" db="EMBL/GenBank/DDBJ databases">
        <authorList>
            <consortium name="Genoscope - CEA"/>
            <person name="William W."/>
        </authorList>
    </citation>
    <scope>NUCLEOTIDE SEQUENCE [LARGE SCALE GENOMIC DNA]</scope>
</reference>
<comment type="caution">
    <text evidence="2">The sequence shown here is derived from an EMBL/GenBank/DDBJ whole genome shotgun (WGS) entry which is preliminary data.</text>
</comment>